<feature type="transmembrane region" description="Helical" evidence="1">
    <location>
        <begin position="186"/>
        <end position="209"/>
    </location>
</feature>
<dbReference type="GeneID" id="19948796"/>
<keyword evidence="1" id="KW-1133">Transmembrane helix</keyword>
<evidence type="ECO:0000313" key="2">
    <source>
        <dbReference type="EMBL" id="EQC34296.1"/>
    </source>
</evidence>
<dbReference type="eggNOG" id="ENOG502S70I">
    <property type="taxonomic scope" value="Eukaryota"/>
</dbReference>
<keyword evidence="3" id="KW-1185">Reference proteome</keyword>
<dbReference type="AlphaFoldDB" id="T0QHR4"/>
<proteinExistence type="predicted"/>
<keyword evidence="1" id="KW-0472">Membrane</keyword>
<dbReference type="Proteomes" id="UP000030762">
    <property type="component" value="Unassembled WGS sequence"/>
</dbReference>
<dbReference type="OMA" id="TYTHHHR"/>
<feature type="transmembrane region" description="Helical" evidence="1">
    <location>
        <begin position="159"/>
        <end position="179"/>
    </location>
</feature>
<evidence type="ECO:0000256" key="1">
    <source>
        <dbReference type="SAM" id="Phobius"/>
    </source>
</evidence>
<gene>
    <name evidence="2" type="ORF">SDRG_08069</name>
</gene>
<dbReference type="EMBL" id="JH767155">
    <property type="protein sequence ID" value="EQC34296.1"/>
    <property type="molecule type" value="Genomic_DNA"/>
</dbReference>
<evidence type="ECO:0000313" key="3">
    <source>
        <dbReference type="Proteomes" id="UP000030762"/>
    </source>
</evidence>
<name>T0QHR4_SAPDV</name>
<organism evidence="2 3">
    <name type="scientific">Saprolegnia diclina (strain VS20)</name>
    <dbReference type="NCBI Taxonomy" id="1156394"/>
    <lineage>
        <taxon>Eukaryota</taxon>
        <taxon>Sar</taxon>
        <taxon>Stramenopiles</taxon>
        <taxon>Oomycota</taxon>
        <taxon>Saprolegniomycetes</taxon>
        <taxon>Saprolegniales</taxon>
        <taxon>Saprolegniaceae</taxon>
        <taxon>Saprolegnia</taxon>
    </lineage>
</organism>
<dbReference type="VEuPathDB" id="FungiDB:SDRG_08069"/>
<feature type="transmembrane region" description="Helical" evidence="1">
    <location>
        <begin position="249"/>
        <end position="271"/>
    </location>
</feature>
<dbReference type="RefSeq" id="XP_008612158.1">
    <property type="nucleotide sequence ID" value="XM_008613936.1"/>
</dbReference>
<accession>T0QHR4</accession>
<dbReference type="OrthoDB" id="72335at2759"/>
<reference evidence="2 3" key="1">
    <citation type="submission" date="2012-04" db="EMBL/GenBank/DDBJ databases">
        <title>The Genome Sequence of Saprolegnia declina VS20.</title>
        <authorList>
            <consortium name="The Broad Institute Genome Sequencing Platform"/>
            <person name="Russ C."/>
            <person name="Nusbaum C."/>
            <person name="Tyler B."/>
            <person name="van West P."/>
            <person name="Dieguez-Uribeondo J."/>
            <person name="de Bruijn I."/>
            <person name="Tripathy S."/>
            <person name="Jiang R."/>
            <person name="Young S.K."/>
            <person name="Zeng Q."/>
            <person name="Gargeya S."/>
            <person name="Fitzgerald M."/>
            <person name="Haas B."/>
            <person name="Abouelleil A."/>
            <person name="Alvarado L."/>
            <person name="Arachchi H.M."/>
            <person name="Berlin A."/>
            <person name="Chapman S.B."/>
            <person name="Goldberg J."/>
            <person name="Griggs A."/>
            <person name="Gujja S."/>
            <person name="Hansen M."/>
            <person name="Howarth C."/>
            <person name="Imamovic A."/>
            <person name="Larimer J."/>
            <person name="McCowen C."/>
            <person name="Montmayeur A."/>
            <person name="Murphy C."/>
            <person name="Neiman D."/>
            <person name="Pearson M."/>
            <person name="Priest M."/>
            <person name="Roberts A."/>
            <person name="Saif S."/>
            <person name="Shea T."/>
            <person name="Sisk P."/>
            <person name="Sykes S."/>
            <person name="Wortman J."/>
            <person name="Nusbaum C."/>
            <person name="Birren B."/>
        </authorList>
    </citation>
    <scope>NUCLEOTIDE SEQUENCE [LARGE SCALE GENOMIC DNA]</scope>
    <source>
        <strain evidence="2 3">VS20</strain>
    </source>
</reference>
<feature type="transmembrane region" description="Helical" evidence="1">
    <location>
        <begin position="83"/>
        <end position="112"/>
    </location>
</feature>
<sequence length="419" mass="46177">MYPALSPTEKTPVMAVPVAAPAPTPATVPMYGGYQAAPPQYYAVPPPPCDHEDNDNVFWYALTSPLRLLTFQLVFFHLFNHVLALLAFVLVISVGSLGVGLIPLCCLGLLVLQFLLHLVRVFAECDVYLYNCVAPTKDQITVNFQVPRRGLYHRSGYRLSPSLSTLSAESILAVFYFVAIKLPLALMFSLTPLILLATSIACMAFPLYWDDSYANNQPMTLTYTHHHRVHTLHASVAGIPVDEAHKVQIALFGVGFLYFSVLCLHGFGAILRGTTKFFTSEFFSTTGVVAQTQQPTYFYAPSAPMYAPVYDDLPSSVQAPLMVEVPDNRRRRQDTFARYCTKLGNMLLLVLLSLVSMSFSIGLFVVIIVGVSCGIGFLPLACVGLVVLNCLMACVKPLATLDEALFRQRQQLYQAIVSN</sequence>
<feature type="transmembrane region" description="Helical" evidence="1">
    <location>
        <begin position="346"/>
        <end position="371"/>
    </location>
</feature>
<keyword evidence="1" id="KW-0812">Transmembrane</keyword>
<protein>
    <submittedName>
        <fullName evidence="2">Uncharacterized protein</fullName>
    </submittedName>
</protein>
<feature type="transmembrane region" description="Helical" evidence="1">
    <location>
        <begin position="377"/>
        <end position="399"/>
    </location>
</feature>
<dbReference type="InParanoid" id="T0QHR4"/>